<keyword evidence="1" id="KW-0433">Leucine-rich repeat</keyword>
<feature type="domain" description="NB-ARC" evidence="3">
    <location>
        <begin position="99"/>
        <end position="254"/>
    </location>
</feature>
<gene>
    <name evidence="5" type="ORF">E3N88_31882</name>
</gene>
<evidence type="ECO:0000259" key="3">
    <source>
        <dbReference type="Pfam" id="PF00931"/>
    </source>
</evidence>
<dbReference type="InterPro" id="IPR032675">
    <property type="entry name" value="LRR_dom_sf"/>
</dbReference>
<organism evidence="5 6">
    <name type="scientific">Mikania micrantha</name>
    <name type="common">bitter vine</name>
    <dbReference type="NCBI Taxonomy" id="192012"/>
    <lineage>
        <taxon>Eukaryota</taxon>
        <taxon>Viridiplantae</taxon>
        <taxon>Streptophyta</taxon>
        <taxon>Embryophyta</taxon>
        <taxon>Tracheophyta</taxon>
        <taxon>Spermatophyta</taxon>
        <taxon>Magnoliopsida</taxon>
        <taxon>eudicotyledons</taxon>
        <taxon>Gunneridae</taxon>
        <taxon>Pentapetalae</taxon>
        <taxon>asterids</taxon>
        <taxon>campanulids</taxon>
        <taxon>Asterales</taxon>
        <taxon>Asteraceae</taxon>
        <taxon>Asteroideae</taxon>
        <taxon>Heliantheae alliance</taxon>
        <taxon>Eupatorieae</taxon>
        <taxon>Mikania</taxon>
    </lineage>
</organism>
<proteinExistence type="predicted"/>
<dbReference type="FunFam" id="3.40.50.300:FF:001091">
    <property type="entry name" value="Probable disease resistance protein At1g61300"/>
    <property type="match status" value="1"/>
</dbReference>
<dbReference type="AlphaFoldDB" id="A0A5N6M7L3"/>
<dbReference type="SUPFAM" id="SSF52058">
    <property type="entry name" value="L domain-like"/>
    <property type="match status" value="1"/>
</dbReference>
<evidence type="ECO:0000256" key="1">
    <source>
        <dbReference type="ARBA" id="ARBA00022614"/>
    </source>
</evidence>
<feature type="domain" description="R13L1/DRL21-like LRR repeat region" evidence="4">
    <location>
        <begin position="459"/>
        <end position="586"/>
    </location>
</feature>
<sequence>MRRATTSSNTNKVFKFIPNKFHALKYGCKMSSQLNGITTKLRDLIEEKNILGLNNTVERLIRPTRGFEETSLVDVSKIIGREGDKGALLRILLGSESYDQNVSVVSIVGLGGIGKSTLAQLLYNDKEINNHFEAMSWVCVSDEFDVFKISMAFFKDVGGGDKKFKTLNQLQVALAEKLSKKRFLLVLDDVWNENHQEWERLQRPFTVGAHGSKVLVTTRKTTVAAAMDSVQPYYLKLLSNEEALSLFAQHAFDEQNFDDVNRKLKLHGEFFLMLGDKMDVYDRIEPLEKCHHLSFIREQYGTYKKFKALKISRRLRTFLVMSVRGISSWETFYISNKVLVEVLPQLKFLRVLNLADYKITHVPESIGCLKHLRYLNLSNTRITCLPEQVGDLHNLQSLLLSRCYELSSLPASIVKLTNMRHLDNSNTLVSNKMSLGLGRLTSLQTLSQVVIGEADEFKITDLKGLVHLQGRLSIKKLQNVKNALQAKEAKLQHKKGICDLELEWSYAFDDSRKKATEYEVLEGLRPFEKVRSLKILYYGGREFPSWVGDSSYICLTQLTLRGCKSCKCLPTLGHLPSLQKLFVERMDGLKKLGSKLLGLSNSYHGDAFPSLEVLKFEDMTSWEEWTISCGNIVKVFPCLREISMINCGKLDVVVINSIPSL</sequence>
<dbReference type="InterPro" id="IPR056789">
    <property type="entry name" value="LRR_R13L1-DRL21"/>
</dbReference>
<dbReference type="EMBL" id="SZYD01000016">
    <property type="protein sequence ID" value="KAD3336363.1"/>
    <property type="molecule type" value="Genomic_DNA"/>
</dbReference>
<reference evidence="5 6" key="1">
    <citation type="submission" date="2019-05" db="EMBL/GenBank/DDBJ databases">
        <title>Mikania micrantha, genome provides insights into the molecular mechanism of rapid growth.</title>
        <authorList>
            <person name="Liu B."/>
        </authorList>
    </citation>
    <scope>NUCLEOTIDE SEQUENCE [LARGE SCALE GENOMIC DNA]</scope>
    <source>
        <strain evidence="5">NLD-2019</strain>
        <tissue evidence="5">Leaf</tissue>
    </source>
</reference>
<evidence type="ECO:0000259" key="4">
    <source>
        <dbReference type="Pfam" id="PF25019"/>
    </source>
</evidence>
<keyword evidence="2" id="KW-0611">Plant defense</keyword>
<dbReference type="OrthoDB" id="773208at2759"/>
<accession>A0A5N6M7L3</accession>
<dbReference type="Gene3D" id="3.80.10.10">
    <property type="entry name" value="Ribonuclease Inhibitor"/>
    <property type="match status" value="1"/>
</dbReference>
<name>A0A5N6M7L3_9ASTR</name>
<evidence type="ECO:0000256" key="2">
    <source>
        <dbReference type="ARBA" id="ARBA00022821"/>
    </source>
</evidence>
<protein>
    <submittedName>
        <fullName evidence="5">Uncharacterized protein</fullName>
    </submittedName>
</protein>
<dbReference type="Pfam" id="PF25019">
    <property type="entry name" value="LRR_R13L1-DRL21"/>
    <property type="match status" value="1"/>
</dbReference>
<evidence type="ECO:0000313" key="5">
    <source>
        <dbReference type="EMBL" id="KAD3336363.1"/>
    </source>
</evidence>
<dbReference type="Pfam" id="PF00931">
    <property type="entry name" value="NB-ARC"/>
    <property type="match status" value="1"/>
</dbReference>
<dbReference type="GO" id="GO:0043531">
    <property type="term" value="F:ADP binding"/>
    <property type="evidence" value="ECO:0007669"/>
    <property type="project" value="InterPro"/>
</dbReference>
<dbReference type="GO" id="GO:0006952">
    <property type="term" value="P:defense response"/>
    <property type="evidence" value="ECO:0007669"/>
    <property type="project" value="UniProtKB-KW"/>
</dbReference>
<dbReference type="InterPro" id="IPR027417">
    <property type="entry name" value="P-loop_NTPase"/>
</dbReference>
<dbReference type="PANTHER" id="PTHR36766">
    <property type="entry name" value="PLANT BROAD-SPECTRUM MILDEW RESISTANCE PROTEIN RPW8"/>
    <property type="match status" value="1"/>
</dbReference>
<dbReference type="Gene3D" id="3.40.50.300">
    <property type="entry name" value="P-loop containing nucleotide triphosphate hydrolases"/>
    <property type="match status" value="1"/>
</dbReference>
<keyword evidence="6" id="KW-1185">Reference proteome</keyword>
<dbReference type="SUPFAM" id="SSF52540">
    <property type="entry name" value="P-loop containing nucleoside triphosphate hydrolases"/>
    <property type="match status" value="1"/>
</dbReference>
<evidence type="ECO:0000313" key="6">
    <source>
        <dbReference type="Proteomes" id="UP000326396"/>
    </source>
</evidence>
<dbReference type="PANTHER" id="PTHR36766:SF61">
    <property type="entry name" value="NB-ARC DOMAIN DISEASE RESISTANCE PROTEIN"/>
    <property type="match status" value="1"/>
</dbReference>
<dbReference type="PRINTS" id="PR00364">
    <property type="entry name" value="DISEASERSIST"/>
</dbReference>
<dbReference type="Proteomes" id="UP000326396">
    <property type="component" value="Linkage Group LG6"/>
</dbReference>
<dbReference type="InterPro" id="IPR002182">
    <property type="entry name" value="NB-ARC"/>
</dbReference>
<comment type="caution">
    <text evidence="5">The sequence shown here is derived from an EMBL/GenBank/DDBJ whole genome shotgun (WGS) entry which is preliminary data.</text>
</comment>